<organism evidence="3 4">
    <name type="scientific">Psychromarinibacter halotolerans</name>
    <dbReference type="NCBI Taxonomy" id="1775175"/>
    <lineage>
        <taxon>Bacteria</taxon>
        <taxon>Pseudomonadati</taxon>
        <taxon>Pseudomonadota</taxon>
        <taxon>Alphaproteobacteria</taxon>
        <taxon>Rhodobacterales</taxon>
        <taxon>Paracoccaceae</taxon>
        <taxon>Psychromarinibacter</taxon>
    </lineage>
</organism>
<feature type="compositionally biased region" description="Pro residues" evidence="1">
    <location>
        <begin position="43"/>
        <end position="52"/>
    </location>
</feature>
<evidence type="ECO:0008006" key="5">
    <source>
        <dbReference type="Google" id="ProtNLM"/>
    </source>
</evidence>
<gene>
    <name evidence="3" type="ORF">ACFOGP_11780</name>
</gene>
<name>A0ABV7GT91_9RHOB</name>
<sequence>MTRLPLARLCRLVLVLGAVLSPLTASAQDTAAPKGPAAGVAPSPAPETPAPLPLIVPQPVEPHEVTYRIDGDLSAQRILATVDGREYVAFVPASGLSSIALTADLDGDGFAELVHGWTGGGNCCPTTFAVLSYRGNGIFSNATHDDFWTWGTPDLIDTGPEPRLRVESVVSGVGLSSDEVTLSVFAYRDGALQLVEQAVSDAHIPALVELKAGDFDRTGTPKTGTLQMSHDINGDGRSDVVSCGWWDRWGALLCEVRLDGGGVVEIHKGCERIGVLDSRTGGMSDLVCGRDAVLTFNGSDYPSF</sequence>
<keyword evidence="4" id="KW-1185">Reference proteome</keyword>
<feature type="signal peptide" evidence="2">
    <location>
        <begin position="1"/>
        <end position="27"/>
    </location>
</feature>
<feature type="compositionally biased region" description="Low complexity" evidence="1">
    <location>
        <begin position="31"/>
        <end position="42"/>
    </location>
</feature>
<dbReference type="RefSeq" id="WP_275630686.1">
    <property type="nucleotide sequence ID" value="NZ_JARGYD010000001.1"/>
</dbReference>
<dbReference type="Proteomes" id="UP001595632">
    <property type="component" value="Unassembled WGS sequence"/>
</dbReference>
<dbReference type="SUPFAM" id="SSF69318">
    <property type="entry name" value="Integrin alpha N-terminal domain"/>
    <property type="match status" value="1"/>
</dbReference>
<feature type="region of interest" description="Disordered" evidence="1">
    <location>
        <begin position="29"/>
        <end position="52"/>
    </location>
</feature>
<evidence type="ECO:0000313" key="4">
    <source>
        <dbReference type="Proteomes" id="UP001595632"/>
    </source>
</evidence>
<evidence type="ECO:0000256" key="2">
    <source>
        <dbReference type="SAM" id="SignalP"/>
    </source>
</evidence>
<dbReference type="EMBL" id="JBHRTB010000010">
    <property type="protein sequence ID" value="MFC3143395.1"/>
    <property type="molecule type" value="Genomic_DNA"/>
</dbReference>
<evidence type="ECO:0000256" key="1">
    <source>
        <dbReference type="SAM" id="MobiDB-lite"/>
    </source>
</evidence>
<proteinExistence type="predicted"/>
<keyword evidence="2" id="KW-0732">Signal</keyword>
<feature type="chain" id="PRO_5046084301" description="VCBS repeat protein" evidence="2">
    <location>
        <begin position="28"/>
        <end position="304"/>
    </location>
</feature>
<reference evidence="4" key="1">
    <citation type="journal article" date="2019" name="Int. J. Syst. Evol. Microbiol.">
        <title>The Global Catalogue of Microorganisms (GCM) 10K type strain sequencing project: providing services to taxonomists for standard genome sequencing and annotation.</title>
        <authorList>
            <consortium name="The Broad Institute Genomics Platform"/>
            <consortium name="The Broad Institute Genome Sequencing Center for Infectious Disease"/>
            <person name="Wu L."/>
            <person name="Ma J."/>
        </authorList>
    </citation>
    <scope>NUCLEOTIDE SEQUENCE [LARGE SCALE GENOMIC DNA]</scope>
    <source>
        <strain evidence="4">KCTC 52366</strain>
    </source>
</reference>
<dbReference type="InterPro" id="IPR028994">
    <property type="entry name" value="Integrin_alpha_N"/>
</dbReference>
<protein>
    <recommendedName>
        <fullName evidence="5">VCBS repeat protein</fullName>
    </recommendedName>
</protein>
<evidence type="ECO:0000313" key="3">
    <source>
        <dbReference type="EMBL" id="MFC3143395.1"/>
    </source>
</evidence>
<comment type="caution">
    <text evidence="3">The sequence shown here is derived from an EMBL/GenBank/DDBJ whole genome shotgun (WGS) entry which is preliminary data.</text>
</comment>
<accession>A0ABV7GT91</accession>